<dbReference type="OMA" id="LCRSHDY"/>
<dbReference type="Proteomes" id="UP000002488">
    <property type="component" value="Unassembled WGS sequence"/>
</dbReference>
<dbReference type="OrthoDB" id="10255287at2759"/>
<evidence type="ECO:0000256" key="1">
    <source>
        <dbReference type="SAM" id="SignalP"/>
    </source>
</evidence>
<evidence type="ECO:0000313" key="3">
    <source>
        <dbReference type="Proteomes" id="UP000002488"/>
    </source>
</evidence>
<name>C6LND5_GIAIB</name>
<sequence>MRDRSMDGRFCCIYLFALIVERGSAARVLLVFSDSSRDETCAEQWLLLLAQELQRGCSIEGSVVDVHDLSDSLLWEFDMLVVAIEALQEVDTQLLSCLSGFSFHRATVILSLSGLCYQCLTGVRPIGVQDTVIADRSLRSSAYDVLLSRESADADHAPEAIGILLCLLDRDKKSTLQEPALARKSVATSVKPFTEVQKRRALALKSILCHSHDYKIVSNVFSTIALETVPANQRISIMGSRIMLFSLMAEIMNYCNGTGSMSEDVVSIQRLS</sequence>
<organism evidence="2 3">
    <name type="scientific">Giardia intestinalis (strain ATCC 50581 / GS clone H7)</name>
    <name type="common">Giardia lamblia</name>
    <dbReference type="NCBI Taxonomy" id="598745"/>
    <lineage>
        <taxon>Eukaryota</taxon>
        <taxon>Metamonada</taxon>
        <taxon>Diplomonadida</taxon>
        <taxon>Hexamitidae</taxon>
        <taxon>Giardiinae</taxon>
        <taxon>Giardia</taxon>
    </lineage>
</organism>
<protein>
    <recommendedName>
        <fullName evidence="4">SWF/SNF family helicase</fullName>
    </recommendedName>
</protein>
<evidence type="ECO:0008006" key="4">
    <source>
        <dbReference type="Google" id="ProtNLM"/>
    </source>
</evidence>
<proteinExistence type="predicted"/>
<dbReference type="AlphaFoldDB" id="C6LND5"/>
<feature type="signal peptide" evidence="1">
    <location>
        <begin position="1"/>
        <end position="25"/>
    </location>
</feature>
<feature type="chain" id="PRO_5002968603" description="SWF/SNF family helicase" evidence="1">
    <location>
        <begin position="26"/>
        <end position="272"/>
    </location>
</feature>
<keyword evidence="1" id="KW-0732">Signal</keyword>
<gene>
    <name evidence="2" type="ORF">GL50581_238</name>
</gene>
<dbReference type="VEuPathDB" id="GiardiaDB:GL50581_238"/>
<reference evidence="2 3" key="1">
    <citation type="journal article" date="2009" name="PLoS Pathog.">
        <title>Draft genome sequencing of giardia intestinalis assemblage B isolate GS: is human giardiasis caused by two different species?</title>
        <authorList>
            <person name="Franzen O."/>
            <person name="Jerlstrom-Hultqvist J."/>
            <person name="Castro E."/>
            <person name="Sherwood E."/>
            <person name="Ankarklev J."/>
            <person name="Reiner D.S."/>
            <person name="Palm D."/>
            <person name="Andersson J.O."/>
            <person name="Andersson B."/>
            <person name="Svard S.G."/>
        </authorList>
    </citation>
    <scope>NUCLEOTIDE SEQUENCE [LARGE SCALE GENOMIC DNA]</scope>
    <source>
        <strain evidence="3">ATCC 50581 / GS clone H7</strain>
    </source>
</reference>
<comment type="caution">
    <text evidence="2">The sequence shown here is derived from an EMBL/GenBank/DDBJ whole genome shotgun (WGS) entry which is preliminary data.</text>
</comment>
<evidence type="ECO:0000313" key="2">
    <source>
        <dbReference type="EMBL" id="EET02465.1"/>
    </source>
</evidence>
<dbReference type="EMBL" id="ACGJ01000384">
    <property type="protein sequence ID" value="EET02465.1"/>
    <property type="molecule type" value="Genomic_DNA"/>
</dbReference>
<accession>C6LND5</accession>